<organism evidence="1 2">
    <name type="scientific">Brevibacillus parabrevis</name>
    <dbReference type="NCBI Taxonomy" id="54914"/>
    <lineage>
        <taxon>Bacteria</taxon>
        <taxon>Bacillati</taxon>
        <taxon>Bacillota</taxon>
        <taxon>Bacilli</taxon>
        <taxon>Bacillales</taxon>
        <taxon>Paenibacillaceae</taxon>
        <taxon>Brevibacillus</taxon>
    </lineage>
</organism>
<dbReference type="AlphaFoldDB" id="A0A4Y3PF66"/>
<sequence>MSEEKLDQLLEGMNELRLVTRALLDRKDKTNAKLDALIKEVLELRALFRN</sequence>
<dbReference type="STRING" id="54914.AV540_01075"/>
<gene>
    <name evidence="1" type="ORF">BPA01_17240</name>
</gene>
<dbReference type="RefSeq" id="WP_233454081.1">
    <property type="nucleotide sequence ID" value="NZ_BJMH01000006.1"/>
</dbReference>
<dbReference type="EMBL" id="BJMH01000006">
    <property type="protein sequence ID" value="GEB32144.1"/>
    <property type="molecule type" value="Genomic_DNA"/>
</dbReference>
<protein>
    <submittedName>
        <fullName evidence="1">Uncharacterized protein</fullName>
    </submittedName>
</protein>
<dbReference type="Proteomes" id="UP000316882">
    <property type="component" value="Unassembled WGS sequence"/>
</dbReference>
<evidence type="ECO:0000313" key="1">
    <source>
        <dbReference type="EMBL" id="GEB32144.1"/>
    </source>
</evidence>
<evidence type="ECO:0000313" key="2">
    <source>
        <dbReference type="Proteomes" id="UP000316882"/>
    </source>
</evidence>
<comment type="caution">
    <text evidence="1">The sequence shown here is derived from an EMBL/GenBank/DDBJ whole genome shotgun (WGS) entry which is preliminary data.</text>
</comment>
<keyword evidence="2" id="KW-1185">Reference proteome</keyword>
<accession>A0A4Y3PF66</accession>
<proteinExistence type="predicted"/>
<reference evidence="1 2" key="1">
    <citation type="submission" date="2019-06" db="EMBL/GenBank/DDBJ databases">
        <title>Whole genome shotgun sequence of Brevibacillus parabrevis NBRC 12334.</title>
        <authorList>
            <person name="Hosoyama A."/>
            <person name="Uohara A."/>
            <person name="Ohji S."/>
            <person name="Ichikawa N."/>
        </authorList>
    </citation>
    <scope>NUCLEOTIDE SEQUENCE [LARGE SCALE GENOMIC DNA]</scope>
    <source>
        <strain evidence="1 2">NBRC 12334</strain>
    </source>
</reference>
<name>A0A4Y3PF66_BREPA</name>